<dbReference type="Proteomes" id="UP000578091">
    <property type="component" value="Unassembled WGS sequence"/>
</dbReference>
<evidence type="ECO:0000313" key="9">
    <source>
        <dbReference type="Proteomes" id="UP000578091"/>
    </source>
</evidence>
<dbReference type="GO" id="GO:0000272">
    <property type="term" value="P:polysaccharide catabolic process"/>
    <property type="evidence" value="ECO:0007669"/>
    <property type="project" value="UniProtKB-KW"/>
</dbReference>
<sequence length="740" mass="79986">MRTPSVGMMAGLLALALLAGATPRGIAAPAPYQWRNVAIGGGGFVTGLVFHPTEAGLLYARTDVGGAYRWEAAARRWVPLTDWIGHQDANLAGIESLALDPSDPQRLYLAAGTYTHERAGNGAILRSADRGATFERSDLPFKLGGNELGRGNGERLAVDPNDGRVLLLGSRAHGLWRSDDRGASWNKVDAFPALAESEAAMAENDWRRQHVGIAFVAFDPDSGEAGAPTPKVYAGVSTRQTSLYVSEDGGAGWRALPGQPTGLRPNHMVRDARGDWLVSYGDEPGPDAMHDGALWKYSPADGSWTEITPAPQSTDTEGDGFGWGAVAADPHDPDTIVATTFGRFGPHDDVFRSTDGGKTWQPVFPRSEFDHSASPWTAQATPHWMADIEIDPFDPDRVWFVTGYGLWASHDMTAFERGGTVHWRFEDAGLEETVPLVLVSPPQGPHLISGLGDIDGFVHDDLDRTTVQFAAPPRYSNTESLAFAGRAPEVMVRSGHLHDARDGVVLAAHSRDGGRSWAMFAAEPPQGEGAGHIAIAADGKRVIWQPRKAGHWRTDDFGGRWQRVKGLPDTAVVEADRVDAARWYGFDPASGRLYLSDDGGGEFTEAARDAGTAGEAEERFRAQLRPAHGHAGLVYIAASRRGLLRWNAGRLERLPDVDDARAIGLGKPKDGSETPTLFLFGAVRGEFGLYRSDDDGRDWLRIDDDAHRFGSLRSVAGDPRLYGRVYLATGGRGILYGDPR</sequence>
<dbReference type="GO" id="GO:0016798">
    <property type="term" value="F:hydrolase activity, acting on glycosyl bonds"/>
    <property type="evidence" value="ECO:0007669"/>
    <property type="project" value="UniProtKB-KW"/>
</dbReference>
<dbReference type="Gene3D" id="2.130.10.10">
    <property type="entry name" value="YVTN repeat-like/Quinoprotein amine dehydrogenase"/>
    <property type="match status" value="2"/>
</dbReference>
<comment type="similarity">
    <text evidence="6">Belongs to the glycosyl hydrolase 74 family.</text>
</comment>
<dbReference type="PANTHER" id="PTHR43739:SF2">
    <property type="entry name" value="OLIGOXYLOGLUCAN-REDUCING END-SPECIFIC XYLOGLUCANASE-RELATED"/>
    <property type="match status" value="1"/>
</dbReference>
<keyword evidence="3" id="KW-0119">Carbohydrate metabolism</keyword>
<reference evidence="8 9" key="1">
    <citation type="submission" date="2020-07" db="EMBL/GenBank/DDBJ databases">
        <title>Luteimonas sp. SJ-92.</title>
        <authorList>
            <person name="Huang X.-X."/>
            <person name="Xu L."/>
            <person name="Sun J.-Q."/>
        </authorList>
    </citation>
    <scope>NUCLEOTIDE SEQUENCE [LARGE SCALE GENOMIC DNA]</scope>
    <source>
        <strain evidence="8 9">SJ-92</strain>
    </source>
</reference>
<evidence type="ECO:0000256" key="3">
    <source>
        <dbReference type="ARBA" id="ARBA00023277"/>
    </source>
</evidence>
<evidence type="ECO:0000256" key="5">
    <source>
        <dbReference type="ARBA" id="ARBA00023326"/>
    </source>
</evidence>
<evidence type="ECO:0000256" key="4">
    <source>
        <dbReference type="ARBA" id="ARBA00023295"/>
    </source>
</evidence>
<evidence type="ECO:0000256" key="6">
    <source>
        <dbReference type="ARBA" id="ARBA00037986"/>
    </source>
</evidence>
<dbReference type="CDD" id="cd15482">
    <property type="entry name" value="Sialidase_non-viral"/>
    <property type="match status" value="1"/>
</dbReference>
<organism evidence="8 9">
    <name type="scientific">Luteimonas salinisoli</name>
    <dbReference type="NCBI Taxonomy" id="2752307"/>
    <lineage>
        <taxon>Bacteria</taxon>
        <taxon>Pseudomonadati</taxon>
        <taxon>Pseudomonadota</taxon>
        <taxon>Gammaproteobacteria</taxon>
        <taxon>Lysobacterales</taxon>
        <taxon>Lysobacteraceae</taxon>
        <taxon>Luteimonas</taxon>
    </lineage>
</organism>
<keyword evidence="4" id="KW-0326">Glycosidase</keyword>
<evidence type="ECO:0000256" key="2">
    <source>
        <dbReference type="ARBA" id="ARBA00022801"/>
    </source>
</evidence>
<dbReference type="InterPro" id="IPR015943">
    <property type="entry name" value="WD40/YVTN_repeat-like_dom_sf"/>
</dbReference>
<evidence type="ECO:0000256" key="7">
    <source>
        <dbReference type="SAM" id="SignalP"/>
    </source>
</evidence>
<dbReference type="SUPFAM" id="SSF110296">
    <property type="entry name" value="Oligoxyloglucan reducing end-specific cellobiohydrolase"/>
    <property type="match status" value="2"/>
</dbReference>
<feature type="signal peptide" evidence="7">
    <location>
        <begin position="1"/>
        <end position="27"/>
    </location>
</feature>
<keyword evidence="9" id="KW-1185">Reference proteome</keyword>
<dbReference type="EMBL" id="JACCKA010000095">
    <property type="protein sequence ID" value="NZA28661.1"/>
    <property type="molecule type" value="Genomic_DNA"/>
</dbReference>
<evidence type="ECO:0000313" key="8">
    <source>
        <dbReference type="EMBL" id="NZA28661.1"/>
    </source>
</evidence>
<dbReference type="PANTHER" id="PTHR43739">
    <property type="entry name" value="XYLOGLUCANASE (EUROFUNG)"/>
    <property type="match status" value="1"/>
</dbReference>
<gene>
    <name evidence="8" type="ORF">H0E84_19995</name>
</gene>
<proteinExistence type="inferred from homology"/>
<comment type="caution">
    <text evidence="8">The sequence shown here is derived from an EMBL/GenBank/DDBJ whole genome shotgun (WGS) entry which is preliminary data.</text>
</comment>
<name>A0A853JGX4_9GAMM</name>
<dbReference type="AlphaFoldDB" id="A0A853JGX4"/>
<accession>A0A853JGX4</accession>
<dbReference type="InterPro" id="IPR002860">
    <property type="entry name" value="BNR_rpt"/>
</dbReference>
<keyword evidence="2" id="KW-0378">Hydrolase</keyword>
<evidence type="ECO:0000256" key="1">
    <source>
        <dbReference type="ARBA" id="ARBA00022729"/>
    </source>
</evidence>
<keyword evidence="5" id="KW-0624">Polysaccharide degradation</keyword>
<keyword evidence="1 7" id="KW-0732">Signal</keyword>
<dbReference type="Pfam" id="PF02012">
    <property type="entry name" value="BNR"/>
    <property type="match status" value="1"/>
</dbReference>
<feature type="chain" id="PRO_5032541669" evidence="7">
    <location>
        <begin position="28"/>
        <end position="740"/>
    </location>
</feature>
<dbReference type="GO" id="GO:0010411">
    <property type="term" value="P:xyloglucan metabolic process"/>
    <property type="evidence" value="ECO:0007669"/>
    <property type="project" value="TreeGrafter"/>
</dbReference>
<dbReference type="InterPro" id="IPR052025">
    <property type="entry name" value="Xyloglucanase_GH74"/>
</dbReference>
<protein>
    <submittedName>
        <fullName evidence="8">Cellulase</fullName>
    </submittedName>
</protein>